<dbReference type="PANTHER" id="PTHR35377">
    <property type="entry name" value="ANTITOXIN VAPB49-RELATED-RELATED"/>
    <property type="match status" value="1"/>
</dbReference>
<dbReference type="PANTHER" id="PTHR35377:SF5">
    <property type="entry name" value="ANTITOXIN VAPB46"/>
    <property type="match status" value="1"/>
</dbReference>
<evidence type="ECO:0000313" key="3">
    <source>
        <dbReference type="Proteomes" id="UP000683557"/>
    </source>
</evidence>
<protein>
    <recommendedName>
        <fullName evidence="1">Antitoxin</fullName>
    </recommendedName>
</protein>
<comment type="function">
    <text evidence="1">Antitoxin component of a type II toxin-antitoxin (TA) system.</text>
</comment>
<keyword evidence="3" id="KW-1185">Reference proteome</keyword>
<proteinExistence type="inferred from homology"/>
<evidence type="ECO:0000313" key="2">
    <source>
        <dbReference type="EMBL" id="QWV93178.1"/>
    </source>
</evidence>
<dbReference type="InterPro" id="IPR051416">
    <property type="entry name" value="phD-YefM_TA_antitoxins"/>
</dbReference>
<evidence type="ECO:0000256" key="1">
    <source>
        <dbReference type="RuleBase" id="RU362080"/>
    </source>
</evidence>
<gene>
    <name evidence="2" type="ORF">KP004_18730</name>
</gene>
<accession>A0ABX8J5T4</accession>
<name>A0ABX8J5T4_9BACT</name>
<dbReference type="Proteomes" id="UP000683557">
    <property type="component" value="Chromosome"/>
</dbReference>
<dbReference type="Pfam" id="PF02604">
    <property type="entry name" value="PhdYeFM_antitox"/>
    <property type="match status" value="1"/>
</dbReference>
<dbReference type="EMBL" id="CP076723">
    <property type="protein sequence ID" value="QWV93178.1"/>
    <property type="molecule type" value="Genomic_DNA"/>
</dbReference>
<sequence>MIKVNVTQLRNNLPAYLGKVKSGEEVAVTSRGKVIARLVPEADEASEARLRLEAARKESWVGDVVSPVGEVWEVESGNP</sequence>
<dbReference type="InterPro" id="IPR006442">
    <property type="entry name" value="Antitoxin_Phd/YefM"/>
</dbReference>
<dbReference type="NCBIfam" id="TIGR01552">
    <property type="entry name" value="phd_fam"/>
    <property type="match status" value="1"/>
</dbReference>
<comment type="similarity">
    <text evidence="1">Belongs to the phD/YefM antitoxin family.</text>
</comment>
<organism evidence="2 3">
    <name type="scientific">Geomonas oryzisoli</name>
    <dbReference type="NCBI Taxonomy" id="2847992"/>
    <lineage>
        <taxon>Bacteria</taxon>
        <taxon>Pseudomonadati</taxon>
        <taxon>Thermodesulfobacteriota</taxon>
        <taxon>Desulfuromonadia</taxon>
        <taxon>Geobacterales</taxon>
        <taxon>Geobacteraceae</taxon>
        <taxon>Geomonas</taxon>
    </lineage>
</organism>
<reference evidence="2 3" key="1">
    <citation type="submission" date="2021-06" db="EMBL/GenBank/DDBJ databases">
        <title>Gemonas diversity in paddy soil.</title>
        <authorList>
            <person name="Liu G."/>
        </authorList>
    </citation>
    <scope>NUCLEOTIDE SEQUENCE [LARGE SCALE GENOMIC DNA]</scope>
    <source>
        <strain evidence="2 3">RG10</strain>
    </source>
</reference>
<dbReference type="RefSeq" id="WP_216799920.1">
    <property type="nucleotide sequence ID" value="NZ_CP076723.1"/>
</dbReference>